<evidence type="ECO:0000313" key="2">
    <source>
        <dbReference type="Proteomes" id="UP000256510"/>
    </source>
</evidence>
<accession>A0A343JPP1</accession>
<reference evidence="1 2" key="1">
    <citation type="submission" date="2017-07" db="EMBL/GenBank/DDBJ databases">
        <title>Comparative genome analysis of lactococcal phages belonging to the virulent 936 group.</title>
        <authorList>
            <person name="Oliveira J."/>
        </authorList>
    </citation>
    <scope>NUCLEOTIDE SEQUENCE [LARGE SCALE GENOMIC DNA]</scope>
</reference>
<evidence type="ECO:0000313" key="1">
    <source>
        <dbReference type="EMBL" id="ASZ71464.1"/>
    </source>
</evidence>
<sequence length="121" mass="14110">MKCKNCNKEIEYVNCHYFTQQLHPVSLGASEDEKYYQAEIKGREEEAYYINVPTFITALEFTDSIPDLVDSISCPECDKFPFNSHGVELYNETVDMVFMGEEQLDETLYIRGNARVRKSMR</sequence>
<protein>
    <submittedName>
        <fullName evidence="1">Uncharacterized protein</fullName>
    </submittedName>
</protein>
<organism evidence="1 2">
    <name type="scientific">Lactococcus phage 56301</name>
    <dbReference type="NCBI Taxonomy" id="2029666"/>
    <lineage>
        <taxon>Viruses</taxon>
        <taxon>Duplodnaviria</taxon>
        <taxon>Heunggongvirae</taxon>
        <taxon>Uroviricota</taxon>
        <taxon>Caudoviricetes</taxon>
        <taxon>Skunavirus</taxon>
        <taxon>Skunavirus sv56301</taxon>
    </lineage>
</organism>
<gene>
    <name evidence="1" type="ORF">56301_33</name>
</gene>
<proteinExistence type="predicted"/>
<keyword evidence="2" id="KW-1185">Reference proteome</keyword>
<dbReference type="EMBL" id="MF448562">
    <property type="protein sequence ID" value="ASZ71464.1"/>
    <property type="molecule type" value="Genomic_DNA"/>
</dbReference>
<name>A0A343JPP1_9CAUD</name>
<dbReference type="Proteomes" id="UP000256510">
    <property type="component" value="Segment"/>
</dbReference>